<reference evidence="1" key="1">
    <citation type="submission" date="2023-04" db="EMBL/GenBank/DDBJ databases">
        <title>Phytophthora lilii NBRC 32176.</title>
        <authorList>
            <person name="Ichikawa N."/>
            <person name="Sato H."/>
            <person name="Tonouchi N."/>
        </authorList>
    </citation>
    <scope>NUCLEOTIDE SEQUENCE</scope>
    <source>
        <strain evidence="1">NBRC 32176</strain>
    </source>
</reference>
<dbReference type="AlphaFoldDB" id="A0A9W6U9V3"/>
<dbReference type="Proteomes" id="UP001165083">
    <property type="component" value="Unassembled WGS sequence"/>
</dbReference>
<keyword evidence="2" id="KW-1185">Reference proteome</keyword>
<protein>
    <submittedName>
        <fullName evidence="1">Unnamed protein product</fullName>
    </submittedName>
</protein>
<dbReference type="EMBL" id="BSXW01000753">
    <property type="protein sequence ID" value="GMF29048.1"/>
    <property type="molecule type" value="Genomic_DNA"/>
</dbReference>
<evidence type="ECO:0000313" key="2">
    <source>
        <dbReference type="Proteomes" id="UP001165083"/>
    </source>
</evidence>
<accession>A0A9W6U9V3</accession>
<comment type="caution">
    <text evidence="1">The sequence shown here is derived from an EMBL/GenBank/DDBJ whole genome shotgun (WGS) entry which is preliminary data.</text>
</comment>
<dbReference type="OrthoDB" id="129035at2759"/>
<organism evidence="1 2">
    <name type="scientific">Phytophthora lilii</name>
    <dbReference type="NCBI Taxonomy" id="2077276"/>
    <lineage>
        <taxon>Eukaryota</taxon>
        <taxon>Sar</taxon>
        <taxon>Stramenopiles</taxon>
        <taxon>Oomycota</taxon>
        <taxon>Peronosporomycetes</taxon>
        <taxon>Peronosporales</taxon>
        <taxon>Peronosporaceae</taxon>
        <taxon>Phytophthora</taxon>
    </lineage>
</organism>
<evidence type="ECO:0000313" key="1">
    <source>
        <dbReference type="EMBL" id="GMF29048.1"/>
    </source>
</evidence>
<sequence length="206" mass="23683">MRAKKKKSSEEDFIRLKLDKAGNKLFESPDFSVWVAYTRMVSKTDADAAILTSLTARYGDEALSKMIEGGLRVKSTQEISTKLQQMQFKYWKELGISSDDMFTYVLKLDEDINGLLKNPNLNTLAKYVDELSEADDKLKTPMIDTFRAYYSDAVLLKMFHTAKNDPKTQKMAESLIASLNDKLRLDRFKKAQLRDMRKAQLRNTIS</sequence>
<proteinExistence type="predicted"/>
<name>A0A9W6U9V3_9STRA</name>
<gene>
    <name evidence="1" type="ORF">Plil01_001229100</name>
</gene>